<protein>
    <submittedName>
        <fullName evidence="4">Amidohydrolase</fullName>
        <ecNumber evidence="4">3.5.4.11</ecNumber>
    </submittedName>
</protein>
<feature type="domain" description="Amidohydrolase-related" evidence="3">
    <location>
        <begin position="2"/>
        <end position="98"/>
    </location>
</feature>
<evidence type="ECO:0000256" key="1">
    <source>
        <dbReference type="ARBA" id="ARBA00006745"/>
    </source>
</evidence>
<dbReference type="EC" id="3.5.4.11" evidence="4"/>
<dbReference type="Proteomes" id="UP000255518">
    <property type="component" value="Unassembled WGS sequence"/>
</dbReference>
<name>A0A377V307_KLEPN</name>
<dbReference type="SUPFAM" id="SSF51338">
    <property type="entry name" value="Composite domain of metallo-dependent hydrolases"/>
    <property type="match status" value="1"/>
</dbReference>
<keyword evidence="2 4" id="KW-0378">Hydrolase</keyword>
<gene>
    <name evidence="4" type="ORF">NCTC13443_04335</name>
</gene>
<reference evidence="4 5" key="1">
    <citation type="submission" date="2018-06" db="EMBL/GenBank/DDBJ databases">
        <authorList>
            <consortium name="Pathogen Informatics"/>
            <person name="Doyle S."/>
        </authorList>
    </citation>
    <scope>NUCLEOTIDE SEQUENCE [LARGE SCALE GENOMIC DNA]</scope>
    <source>
        <strain evidence="4 5">NCTC13443</strain>
    </source>
</reference>
<organism evidence="4 5">
    <name type="scientific">Klebsiella pneumoniae</name>
    <dbReference type="NCBI Taxonomy" id="573"/>
    <lineage>
        <taxon>Bacteria</taxon>
        <taxon>Pseudomonadati</taxon>
        <taxon>Pseudomonadota</taxon>
        <taxon>Gammaproteobacteria</taxon>
        <taxon>Enterobacterales</taxon>
        <taxon>Enterobacteriaceae</taxon>
        <taxon>Klebsiella/Raoultella group</taxon>
        <taxon>Klebsiella</taxon>
        <taxon>Klebsiella pneumoniae complex</taxon>
    </lineage>
</organism>
<dbReference type="PANTHER" id="PTHR43794:SF11">
    <property type="entry name" value="AMIDOHYDROLASE-RELATED DOMAIN-CONTAINING PROTEIN"/>
    <property type="match status" value="1"/>
</dbReference>
<dbReference type="InterPro" id="IPR011059">
    <property type="entry name" value="Metal-dep_hydrolase_composite"/>
</dbReference>
<sequence length="150" mass="15654">MDGAASNEAADMQSEAHAAWLLQRARKGMLAQPRYAGGTFEGGADAATVEDVVRWGSAGGAQILGLAQSGTLQVGMQADLAIYRLDDPRYFGLHDMAIGPVACGGRAALKALLLNGRPIVEDDAIPGLDLDAMRHDALAAVRTLQQRAAV</sequence>
<accession>A0A377V307</accession>
<dbReference type="InterPro" id="IPR050287">
    <property type="entry name" value="MTA/SAH_deaminase"/>
</dbReference>
<evidence type="ECO:0000313" key="4">
    <source>
        <dbReference type="EMBL" id="STT04051.1"/>
    </source>
</evidence>
<dbReference type="Gene3D" id="3.20.20.140">
    <property type="entry name" value="Metal-dependent hydrolases"/>
    <property type="match status" value="1"/>
</dbReference>
<evidence type="ECO:0000313" key="5">
    <source>
        <dbReference type="Proteomes" id="UP000255518"/>
    </source>
</evidence>
<dbReference type="Gene3D" id="2.30.40.10">
    <property type="entry name" value="Urease, subunit C, domain 1"/>
    <property type="match status" value="1"/>
</dbReference>
<dbReference type="InterPro" id="IPR006680">
    <property type="entry name" value="Amidohydro-rel"/>
</dbReference>
<comment type="similarity">
    <text evidence="1">Belongs to the metallo-dependent hydrolases superfamily. ATZ/TRZ family.</text>
</comment>
<dbReference type="Pfam" id="PF01979">
    <property type="entry name" value="Amidohydro_1"/>
    <property type="match status" value="1"/>
</dbReference>
<dbReference type="GO" id="GO:0050228">
    <property type="term" value="F:pterin deaminase activity"/>
    <property type="evidence" value="ECO:0007669"/>
    <property type="project" value="UniProtKB-EC"/>
</dbReference>
<dbReference type="PANTHER" id="PTHR43794">
    <property type="entry name" value="AMINOHYDROLASE SSNA-RELATED"/>
    <property type="match status" value="1"/>
</dbReference>
<proteinExistence type="inferred from homology"/>
<evidence type="ECO:0000256" key="2">
    <source>
        <dbReference type="ARBA" id="ARBA00022801"/>
    </source>
</evidence>
<dbReference type="EMBL" id="UGKT01000001">
    <property type="protein sequence ID" value="STT04051.1"/>
    <property type="molecule type" value="Genomic_DNA"/>
</dbReference>
<dbReference type="AlphaFoldDB" id="A0A377V307"/>
<evidence type="ECO:0000259" key="3">
    <source>
        <dbReference type="Pfam" id="PF01979"/>
    </source>
</evidence>